<dbReference type="PROSITE" id="PS50042">
    <property type="entry name" value="CNMP_BINDING_3"/>
    <property type="match status" value="1"/>
</dbReference>
<feature type="region of interest" description="Disordered" evidence="21">
    <location>
        <begin position="655"/>
        <end position="676"/>
    </location>
</feature>
<evidence type="ECO:0000256" key="7">
    <source>
        <dbReference type="ARBA" id="ARBA00022535"/>
    </source>
</evidence>
<keyword evidence="14 22" id="KW-1133">Transmembrane helix</keyword>
<feature type="compositionally biased region" description="Low complexity" evidence="21">
    <location>
        <begin position="665"/>
        <end position="676"/>
    </location>
</feature>
<dbReference type="GO" id="GO:0004692">
    <property type="term" value="F:cGMP-dependent protein kinase activity"/>
    <property type="evidence" value="ECO:0007669"/>
    <property type="project" value="UniProtKB-EC"/>
</dbReference>
<evidence type="ECO:0000256" key="21">
    <source>
        <dbReference type="SAM" id="MobiDB-lite"/>
    </source>
</evidence>
<evidence type="ECO:0000256" key="17">
    <source>
        <dbReference type="ARBA" id="ARBA00023136"/>
    </source>
</evidence>
<keyword evidence="9" id="KW-0808">Transferase</keyword>
<dbReference type="Pfam" id="PF00069">
    <property type="entry name" value="Pkinase"/>
    <property type="match status" value="1"/>
</dbReference>
<comment type="similarity">
    <text evidence="3">Belongs to the protein kinase superfamily. AGC Ser/Thr protein kinase family. RAC subfamily.</text>
</comment>
<comment type="caution">
    <text evidence="27">The sequence shown here is derived from an EMBL/GenBank/DDBJ whole genome shotgun (WGS) entry which is preliminary data.</text>
</comment>
<comment type="catalytic activity">
    <reaction evidence="18">
        <text>L-threonyl-[protein] + ATP = O-phospho-L-threonyl-[protein] + ADP + H(+)</text>
        <dbReference type="Rhea" id="RHEA:46608"/>
        <dbReference type="Rhea" id="RHEA-COMP:11060"/>
        <dbReference type="Rhea" id="RHEA-COMP:11605"/>
        <dbReference type="ChEBI" id="CHEBI:15378"/>
        <dbReference type="ChEBI" id="CHEBI:30013"/>
        <dbReference type="ChEBI" id="CHEBI:30616"/>
        <dbReference type="ChEBI" id="CHEBI:61977"/>
        <dbReference type="ChEBI" id="CHEBI:456216"/>
        <dbReference type="EC" id="2.7.11.12"/>
    </reaction>
</comment>
<evidence type="ECO:0000256" key="4">
    <source>
        <dbReference type="ARBA" id="ARBA00012428"/>
    </source>
</evidence>
<evidence type="ECO:0000313" key="27">
    <source>
        <dbReference type="EMBL" id="KAJ0402586.1"/>
    </source>
</evidence>
<dbReference type="GO" id="GO:0016020">
    <property type="term" value="C:membrane"/>
    <property type="evidence" value="ECO:0007669"/>
    <property type="project" value="UniProtKB-SubCell"/>
</dbReference>
<protein>
    <recommendedName>
        <fullName evidence="4">cGMP-dependent protein kinase</fullName>
        <ecNumber evidence="4">2.7.11.12</ecNumber>
    </recommendedName>
</protein>
<dbReference type="GO" id="GO:0005524">
    <property type="term" value="F:ATP binding"/>
    <property type="evidence" value="ECO:0007669"/>
    <property type="project" value="UniProtKB-UniRule"/>
</dbReference>
<comment type="subcellular location">
    <subcellularLocation>
        <location evidence="1">Membrane</location>
        <topology evidence="1">Multi-pass membrane protein</topology>
    </subcellularLocation>
</comment>
<dbReference type="InterPro" id="IPR008271">
    <property type="entry name" value="Ser/Thr_kinase_AS"/>
</dbReference>
<gene>
    <name evidence="27" type="ORF">P43SY_006825</name>
</gene>
<dbReference type="Gene3D" id="2.60.120.10">
    <property type="entry name" value="Jelly Rolls"/>
    <property type="match status" value="1"/>
</dbReference>
<keyword evidence="8" id="KW-0597">Phosphoprotein</keyword>
<dbReference type="CDD" id="cd00038">
    <property type="entry name" value="CAP_ED"/>
    <property type="match status" value="1"/>
</dbReference>
<keyword evidence="6" id="KW-0723">Serine/threonine-protein kinase</keyword>
<dbReference type="Pfam" id="PF00027">
    <property type="entry name" value="cNMP_binding"/>
    <property type="match status" value="1"/>
</dbReference>
<dbReference type="PROSITE" id="PS00108">
    <property type="entry name" value="PROTEIN_KINASE_ST"/>
    <property type="match status" value="1"/>
</dbReference>
<evidence type="ECO:0000256" key="12">
    <source>
        <dbReference type="ARBA" id="ARBA00022777"/>
    </source>
</evidence>
<feature type="binding site" evidence="20">
    <location>
        <position position="1071"/>
    </location>
    <ligand>
        <name>ATP</name>
        <dbReference type="ChEBI" id="CHEBI:30616"/>
    </ligand>
</feature>
<dbReference type="GO" id="GO:0005216">
    <property type="term" value="F:monoatomic ion channel activity"/>
    <property type="evidence" value="ECO:0007669"/>
    <property type="project" value="InterPro"/>
</dbReference>
<feature type="compositionally biased region" description="Polar residues" evidence="21">
    <location>
        <begin position="561"/>
        <end position="573"/>
    </location>
</feature>
<keyword evidence="7" id="KW-0140">cGMP</keyword>
<evidence type="ECO:0000256" key="20">
    <source>
        <dbReference type="PROSITE-ProRule" id="PRU10141"/>
    </source>
</evidence>
<keyword evidence="5" id="KW-0813">Transport</keyword>
<keyword evidence="17 22" id="KW-0472">Membrane</keyword>
<feature type="transmembrane region" description="Helical" evidence="22">
    <location>
        <begin position="20"/>
        <end position="38"/>
    </location>
</feature>
<evidence type="ECO:0000256" key="10">
    <source>
        <dbReference type="ARBA" id="ARBA00022692"/>
    </source>
</evidence>
<dbReference type="PANTHER" id="PTHR24351">
    <property type="entry name" value="RIBOSOMAL PROTEIN S6 KINASE"/>
    <property type="match status" value="1"/>
</dbReference>
<keyword evidence="12" id="KW-0418">Kinase</keyword>
<evidence type="ECO:0000256" key="16">
    <source>
        <dbReference type="ARBA" id="ARBA00023065"/>
    </source>
</evidence>
<evidence type="ECO:0000256" key="22">
    <source>
        <dbReference type="SAM" id="Phobius"/>
    </source>
</evidence>
<feature type="compositionally biased region" description="Basic and acidic residues" evidence="21">
    <location>
        <begin position="544"/>
        <end position="559"/>
    </location>
</feature>
<feature type="transmembrane region" description="Helical" evidence="22">
    <location>
        <begin position="144"/>
        <end position="165"/>
    </location>
</feature>
<evidence type="ECO:0000313" key="28">
    <source>
        <dbReference type="Proteomes" id="UP001209570"/>
    </source>
</evidence>
<accession>A0AAD5M2Z8</accession>
<evidence type="ECO:0000259" key="23">
    <source>
        <dbReference type="PROSITE" id="PS50003"/>
    </source>
</evidence>
<feature type="domain" description="Protein kinase" evidence="24">
    <location>
        <begin position="1042"/>
        <end position="1310"/>
    </location>
</feature>
<evidence type="ECO:0000256" key="14">
    <source>
        <dbReference type="ARBA" id="ARBA00022989"/>
    </source>
</evidence>
<evidence type="ECO:0000259" key="24">
    <source>
        <dbReference type="PROSITE" id="PS50011"/>
    </source>
</evidence>
<proteinExistence type="inferred from homology"/>
<evidence type="ECO:0000256" key="9">
    <source>
        <dbReference type="ARBA" id="ARBA00022679"/>
    </source>
</evidence>
<dbReference type="GO" id="GO:0030553">
    <property type="term" value="F:cGMP binding"/>
    <property type="evidence" value="ECO:0007669"/>
    <property type="project" value="UniProtKB-KW"/>
</dbReference>
<evidence type="ECO:0000256" key="13">
    <source>
        <dbReference type="ARBA" id="ARBA00022840"/>
    </source>
</evidence>
<keyword evidence="11 20" id="KW-0547">Nucleotide-binding</keyword>
<dbReference type="InterPro" id="IPR011009">
    <property type="entry name" value="Kinase-like_dom_sf"/>
</dbReference>
<evidence type="ECO:0000256" key="5">
    <source>
        <dbReference type="ARBA" id="ARBA00022448"/>
    </source>
</evidence>
<dbReference type="EC" id="2.7.11.12" evidence="4"/>
<sequence>MLHPMSTWKTVWDLLSAGAVVYYSWIVPFMLCFSWYELPHRTKITLRVLDVWGCLDVLLRFRTGFIEFGAVVMNPTKVRKAYVRSIWFPIDIVSSVPLELIFTNTSNITTRKTIKMIKYVKLPRLLRIGRFVKYVKGYKRYSSLIIMLNALVFIAHAAGCVWVALLKPCDGPYAVDEPLCQDEGAMRMYWVAFHHGLVSLLGISVNHVESTDEILSGGYHRLRPQDHIDESLYLWSSGISILGSMLTAAIYGTIISLVQSWNRAENKFRKKMDQITHEMDALALPRHIRARVTAYYDYLWLNNRTFSDELNLLKDPGMSHTLRQQISVYLFKDYLRKIPFFQLANDTVLGTICMQLHQVIYMPGDFVIREGEIGKELFMIVKGIVCVLPPESEATTGTETQRPNILLGEGDFFGEIGVVMEVERTRSVRAECMSELCILSREGFDKILVEFPEFAMAMRRLIIKRVNDMWSSSGDESIEKMTKLADRQMKKKIVAHNNVKKIRSATQVLQSLGKKKFTSPPLHGVEGAVGIPTLDPIDEQVHEVHDDPQKSGATPREEAEGTTSGNRSGTASEETGDVEERQRVTLFTPEDAAAMTERERQSAQRRSSNNSLNKAEQQQQQQPPPAPQQPRSASAFALRPSFTLYGKERESCDDTVISSSGLDGSQPASSSTSRRLSVSPDIINAFEDMFETDWEGYVWKQGHVVRSWRHRYAILSGTTFSYYVSKDVALTDTERYRGRVTVTGAKRDDSRTNGVLITTTINKVFALYTRTAIEAEIWIRMVQQAVANATAPKPSVSISTTVSTSCRDSDLVGVVSTGGSVASSLRPHNFMSASHVSSSSTATALTNSSLVPQTVRSSGDWKTRNLSTIKQFYQLWTTQFLEFGSDSRRKDDAAAAANLIALFPLCSTDMVLTVRYPCEFLPASCCFYGREGLVDVVLGLSKFVQFRKFSVSRYLSTKQPNVMQVLATGKIWNKALQREFVFNTRDEIQISPGGRVLSMQMQIEVDLLAFQISEADKKSAKSDRVFQATTSKRVLSLSIQHFHVNRVLGKGTFGTVVLAERKSTGEVFAVKILEKGSMSNYDKLRTKTEMRILRDIHHPFVAPLRFAFQSNSRVFLGMEYYPGGSLYTHMNRFSANKEHRIKIPLDINRVRFYAAQIVLALCHLHACDIVYRDLKPDNIMIDEDGNIALVDFGLSKTNVGPLNGARTMAGSPAYTAPELLKPKRSRDYGKAVDWWCLGILVYEMLLAKRPFHHLNVSVLYKLIEKDPVKFPPKAAIPPEAKSLILGLLEKDPTKRLGARQASDVLTHPFFQDIQWDLVLKKRIQPPWIPAPLTLEEEKAKNPDVNFDKFLASKTSSTGSIFSIIFPWRTPSTARTRKKSDRDNDVFGKFSYVSDTTNSFLVDEDDMLDAAFTGRRSVQLHALAADV</sequence>
<name>A0AAD5M2Z8_PYTIN</name>
<dbReference type="Gene3D" id="1.10.287.630">
    <property type="entry name" value="Helix hairpin bin"/>
    <property type="match status" value="1"/>
</dbReference>
<evidence type="ECO:0000256" key="8">
    <source>
        <dbReference type="ARBA" id="ARBA00022553"/>
    </source>
</evidence>
<dbReference type="Gene3D" id="1.10.287.70">
    <property type="match status" value="1"/>
</dbReference>
<dbReference type="Pfam" id="PF00520">
    <property type="entry name" value="Ion_trans"/>
    <property type="match status" value="1"/>
</dbReference>
<keyword evidence="10 22" id="KW-0812">Transmembrane</keyword>
<feature type="domain" description="PH" evidence="23">
    <location>
        <begin position="691"/>
        <end position="787"/>
    </location>
</feature>
<dbReference type="SUPFAM" id="SSF81324">
    <property type="entry name" value="Voltage-gated potassium channels"/>
    <property type="match status" value="1"/>
</dbReference>
<comment type="similarity">
    <text evidence="2">Belongs to the protein kinase superfamily. AGC Ser/Thr protein kinase family. cGMP subfamily.</text>
</comment>
<dbReference type="InterPro" id="IPR000961">
    <property type="entry name" value="AGC-kinase_C"/>
</dbReference>
<dbReference type="PROSITE" id="PS50011">
    <property type="entry name" value="PROTEIN_KINASE_DOM"/>
    <property type="match status" value="1"/>
</dbReference>
<dbReference type="InterPro" id="IPR017441">
    <property type="entry name" value="Protein_kinase_ATP_BS"/>
</dbReference>
<feature type="domain" description="Cyclic nucleotide-binding" evidence="25">
    <location>
        <begin position="340"/>
        <end position="465"/>
    </location>
</feature>
<dbReference type="Gene3D" id="3.30.200.20">
    <property type="entry name" value="Phosphorylase Kinase, domain 1"/>
    <property type="match status" value="1"/>
</dbReference>
<evidence type="ECO:0000256" key="3">
    <source>
        <dbReference type="ARBA" id="ARBA00006935"/>
    </source>
</evidence>
<dbReference type="Gene3D" id="1.10.510.10">
    <property type="entry name" value="Transferase(Phosphotransferase) domain 1"/>
    <property type="match status" value="1"/>
</dbReference>
<keyword evidence="13 20" id="KW-0067">ATP-binding</keyword>
<dbReference type="CDD" id="cd05123">
    <property type="entry name" value="STKc_AGC"/>
    <property type="match status" value="1"/>
</dbReference>
<dbReference type="SMART" id="SM00100">
    <property type="entry name" value="cNMP"/>
    <property type="match status" value="1"/>
</dbReference>
<organism evidence="27 28">
    <name type="scientific">Pythium insidiosum</name>
    <name type="common">Pythiosis disease agent</name>
    <dbReference type="NCBI Taxonomy" id="114742"/>
    <lineage>
        <taxon>Eukaryota</taxon>
        <taxon>Sar</taxon>
        <taxon>Stramenopiles</taxon>
        <taxon>Oomycota</taxon>
        <taxon>Peronosporomycetes</taxon>
        <taxon>Pythiales</taxon>
        <taxon>Pythiaceae</taxon>
        <taxon>Pythium</taxon>
    </lineage>
</organism>
<evidence type="ECO:0000256" key="6">
    <source>
        <dbReference type="ARBA" id="ARBA00022527"/>
    </source>
</evidence>
<evidence type="ECO:0000256" key="2">
    <source>
        <dbReference type="ARBA" id="ARBA00006352"/>
    </source>
</evidence>
<dbReference type="SMART" id="SM00220">
    <property type="entry name" value="S_TKc"/>
    <property type="match status" value="1"/>
</dbReference>
<reference evidence="27" key="1">
    <citation type="submission" date="2021-12" db="EMBL/GenBank/DDBJ databases">
        <title>Prjna785345.</title>
        <authorList>
            <person name="Rujirawat T."/>
            <person name="Krajaejun T."/>
        </authorList>
    </citation>
    <scope>NUCLEOTIDE SEQUENCE</scope>
    <source>
        <strain evidence="27">Pi057C3</strain>
    </source>
</reference>
<evidence type="ECO:0000256" key="18">
    <source>
        <dbReference type="ARBA" id="ARBA00047298"/>
    </source>
</evidence>
<feature type="compositionally biased region" description="Low complexity" evidence="21">
    <location>
        <begin position="604"/>
        <end position="621"/>
    </location>
</feature>
<evidence type="ECO:0000256" key="11">
    <source>
        <dbReference type="ARBA" id="ARBA00022741"/>
    </source>
</evidence>
<dbReference type="InterPro" id="IPR011993">
    <property type="entry name" value="PH-like_dom_sf"/>
</dbReference>
<evidence type="ECO:0000256" key="1">
    <source>
        <dbReference type="ARBA" id="ARBA00004141"/>
    </source>
</evidence>
<dbReference type="PROSITE" id="PS50003">
    <property type="entry name" value="PH_DOMAIN"/>
    <property type="match status" value="1"/>
</dbReference>
<dbReference type="InterPro" id="IPR001849">
    <property type="entry name" value="PH_domain"/>
</dbReference>
<feature type="domain" description="AGC-kinase C-terminal" evidence="26">
    <location>
        <begin position="1311"/>
        <end position="1401"/>
    </location>
</feature>
<evidence type="ECO:0000259" key="26">
    <source>
        <dbReference type="PROSITE" id="PS51285"/>
    </source>
</evidence>
<evidence type="ECO:0000256" key="19">
    <source>
        <dbReference type="ARBA" id="ARBA00047462"/>
    </source>
</evidence>
<evidence type="ECO:0000256" key="15">
    <source>
        <dbReference type="ARBA" id="ARBA00022992"/>
    </source>
</evidence>
<comment type="catalytic activity">
    <reaction evidence="19">
        <text>L-seryl-[protein] + ATP = O-phospho-L-seryl-[protein] + ADP + H(+)</text>
        <dbReference type="Rhea" id="RHEA:17989"/>
        <dbReference type="Rhea" id="RHEA-COMP:9863"/>
        <dbReference type="Rhea" id="RHEA-COMP:11604"/>
        <dbReference type="ChEBI" id="CHEBI:15378"/>
        <dbReference type="ChEBI" id="CHEBI:29999"/>
        <dbReference type="ChEBI" id="CHEBI:30616"/>
        <dbReference type="ChEBI" id="CHEBI:83421"/>
        <dbReference type="ChEBI" id="CHEBI:456216"/>
        <dbReference type="EC" id="2.7.11.12"/>
    </reaction>
</comment>
<dbReference type="PROSITE" id="PS00107">
    <property type="entry name" value="PROTEIN_KINASE_ATP"/>
    <property type="match status" value="1"/>
</dbReference>
<dbReference type="Proteomes" id="UP001209570">
    <property type="component" value="Unassembled WGS sequence"/>
</dbReference>
<dbReference type="EMBL" id="JAKCXM010000099">
    <property type="protein sequence ID" value="KAJ0402586.1"/>
    <property type="molecule type" value="Genomic_DNA"/>
</dbReference>
<dbReference type="InterPro" id="IPR018488">
    <property type="entry name" value="cNMP-bd_CS"/>
</dbReference>
<dbReference type="InterPro" id="IPR000719">
    <property type="entry name" value="Prot_kinase_dom"/>
</dbReference>
<dbReference type="InterPro" id="IPR005821">
    <property type="entry name" value="Ion_trans_dom"/>
</dbReference>
<dbReference type="Pfam" id="PF00169">
    <property type="entry name" value="PH"/>
    <property type="match status" value="1"/>
</dbReference>
<feature type="region of interest" description="Disordered" evidence="21">
    <location>
        <begin position="544"/>
        <end position="633"/>
    </location>
</feature>
<dbReference type="PROSITE" id="PS51285">
    <property type="entry name" value="AGC_KINASE_CTER"/>
    <property type="match status" value="1"/>
</dbReference>
<dbReference type="FunFam" id="1.10.510.10:FF:000210">
    <property type="entry name" value="Non-specific serine/threonine protein kinase"/>
    <property type="match status" value="1"/>
</dbReference>
<keyword evidence="28" id="KW-1185">Reference proteome</keyword>
<dbReference type="Gene3D" id="2.30.29.30">
    <property type="entry name" value="Pleckstrin-homology domain (PH domain)/Phosphotyrosine-binding domain (PTB)"/>
    <property type="match status" value="1"/>
</dbReference>
<keyword evidence="15" id="KW-0142">cGMP-binding</keyword>
<dbReference type="InterPro" id="IPR045270">
    <property type="entry name" value="STKc_AGC"/>
</dbReference>
<dbReference type="SMART" id="SM00233">
    <property type="entry name" value="PH"/>
    <property type="match status" value="1"/>
</dbReference>
<dbReference type="InterPro" id="IPR000595">
    <property type="entry name" value="cNMP-bd_dom"/>
</dbReference>
<dbReference type="SUPFAM" id="SSF50729">
    <property type="entry name" value="PH domain-like"/>
    <property type="match status" value="1"/>
</dbReference>
<dbReference type="SUPFAM" id="SSF56112">
    <property type="entry name" value="Protein kinase-like (PK-like)"/>
    <property type="match status" value="1"/>
</dbReference>
<dbReference type="InterPro" id="IPR018490">
    <property type="entry name" value="cNMP-bd_dom_sf"/>
</dbReference>
<evidence type="ECO:0000259" key="25">
    <source>
        <dbReference type="PROSITE" id="PS50042"/>
    </source>
</evidence>
<dbReference type="InterPro" id="IPR014710">
    <property type="entry name" value="RmlC-like_jellyroll"/>
</dbReference>
<feature type="transmembrane region" description="Helical" evidence="22">
    <location>
        <begin position="232"/>
        <end position="261"/>
    </location>
</feature>
<dbReference type="SUPFAM" id="SSF51206">
    <property type="entry name" value="cAMP-binding domain-like"/>
    <property type="match status" value="1"/>
</dbReference>
<keyword evidence="16" id="KW-0406">Ion transport</keyword>
<dbReference type="PROSITE" id="PS00888">
    <property type="entry name" value="CNMP_BINDING_1"/>
    <property type="match status" value="1"/>
</dbReference>